<proteinExistence type="predicted"/>
<evidence type="ECO:0000313" key="1">
    <source>
        <dbReference type="EMBL" id="XSF55366.1"/>
    </source>
</evidence>
<reference evidence="1" key="1">
    <citation type="submission" date="2025-05" db="EMBL/GenBank/DDBJ databases">
        <title>FDA Reference Genome datasets for Cronobacter.</title>
        <authorList>
            <person name="Gopinath G.R."/>
        </authorList>
    </citation>
    <scope>NUCLEOTIDE SEQUENCE</scope>
    <source>
        <strain evidence="1">MOD1-Sh41s</strain>
    </source>
</reference>
<protein>
    <submittedName>
        <fullName evidence="1">Uncharacterized protein</fullName>
    </submittedName>
</protein>
<gene>
    <name evidence="1" type="ORF">BS411_005490</name>
</gene>
<accession>A0ACD5IVD8</accession>
<name>A0ACD5IVD8_9ENTR</name>
<sequence length="239" mass="27324">MITNQLKDNNLYFYLYMAAPVVFPITFYFTMHEKVAYAALYAVLLFCAVFDQRALVRSGVESETHIVGSALRIVILPPIYVYARARDEGMKKWLWLLAFIAITLGCIFISTTIDDNEALKTSACEITTSIFKDKNSDVQCLAVEDVKKVSNKHYRAKAVLSNGVDMPITILERDDDYIYVTLAPLSNLLDWQTRGKKFPQILPTPAPRRFQKYPPPEIAHRRKISQLHSQHGLTDFLRS</sequence>
<dbReference type="Proteomes" id="UP000244623">
    <property type="component" value="Chromosome"/>
</dbReference>
<dbReference type="EMBL" id="CP187984">
    <property type="protein sequence ID" value="XSF55366.1"/>
    <property type="molecule type" value="Genomic_DNA"/>
</dbReference>
<organism evidence="1 2">
    <name type="scientific">Cronobacter turicensis</name>
    <dbReference type="NCBI Taxonomy" id="413502"/>
    <lineage>
        <taxon>Bacteria</taxon>
        <taxon>Pseudomonadati</taxon>
        <taxon>Pseudomonadota</taxon>
        <taxon>Gammaproteobacteria</taxon>
        <taxon>Enterobacterales</taxon>
        <taxon>Enterobacteriaceae</taxon>
        <taxon>Cronobacter</taxon>
    </lineage>
</organism>
<evidence type="ECO:0000313" key="2">
    <source>
        <dbReference type="Proteomes" id="UP000244623"/>
    </source>
</evidence>